<sequence>MDIQFSDAQALVNKAIELAQQKGVAVAAAVVDAHGELVTFARMDGVAFHAALLAQNKAYTSARDRQPTANLAQWAQETGKDLGYWSDPKFTGIGGGVPVYLDGQVVGAIGISGMSEQDDAALGQAAIDAL</sequence>
<gene>
    <name evidence="1" type="ORF">ACFSJ3_11385</name>
</gene>
<comment type="caution">
    <text evidence="1">The sequence shown here is derived from an EMBL/GenBank/DDBJ whole genome shotgun (WGS) entry which is preliminary data.</text>
</comment>
<reference evidence="2" key="1">
    <citation type="journal article" date="2019" name="Int. J. Syst. Evol. Microbiol.">
        <title>The Global Catalogue of Microorganisms (GCM) 10K type strain sequencing project: providing services to taxonomists for standard genome sequencing and annotation.</title>
        <authorList>
            <consortium name="The Broad Institute Genomics Platform"/>
            <consortium name="The Broad Institute Genome Sequencing Center for Infectious Disease"/>
            <person name="Wu L."/>
            <person name="Ma J."/>
        </authorList>
    </citation>
    <scope>NUCLEOTIDE SEQUENCE [LARGE SCALE GENOMIC DNA]</scope>
    <source>
        <strain evidence="2">CGMCC 1.10992</strain>
    </source>
</reference>
<dbReference type="InterPro" id="IPR052517">
    <property type="entry name" value="GlcG_carb_metab_protein"/>
</dbReference>
<evidence type="ECO:0000313" key="1">
    <source>
        <dbReference type="EMBL" id="MFD2096587.1"/>
    </source>
</evidence>
<dbReference type="Gene3D" id="3.30.450.150">
    <property type="entry name" value="Haem-degrading domain"/>
    <property type="match status" value="1"/>
</dbReference>
<name>A0ABW4XNP1_9GAMM</name>
<organism evidence="1 2">
    <name type="scientific">Corallincola platygyrae</name>
    <dbReference type="NCBI Taxonomy" id="1193278"/>
    <lineage>
        <taxon>Bacteria</taxon>
        <taxon>Pseudomonadati</taxon>
        <taxon>Pseudomonadota</taxon>
        <taxon>Gammaproteobacteria</taxon>
        <taxon>Alteromonadales</taxon>
        <taxon>Psychromonadaceae</taxon>
        <taxon>Corallincola</taxon>
    </lineage>
</organism>
<evidence type="ECO:0000313" key="2">
    <source>
        <dbReference type="Proteomes" id="UP001597380"/>
    </source>
</evidence>
<dbReference type="InterPro" id="IPR038084">
    <property type="entry name" value="PduO/GlcC-like_sf"/>
</dbReference>
<dbReference type="PANTHER" id="PTHR34309:SF1">
    <property type="entry name" value="PROTEIN GLCG"/>
    <property type="match status" value="1"/>
</dbReference>
<accession>A0ABW4XNP1</accession>
<dbReference type="PANTHER" id="PTHR34309">
    <property type="entry name" value="SLR1406 PROTEIN"/>
    <property type="match status" value="1"/>
</dbReference>
<protein>
    <submittedName>
        <fullName evidence="1">Heme-binding protein</fullName>
    </submittedName>
</protein>
<dbReference type="Pfam" id="PF03928">
    <property type="entry name" value="HbpS-like"/>
    <property type="match status" value="1"/>
</dbReference>
<proteinExistence type="predicted"/>
<keyword evidence="2" id="KW-1185">Reference proteome</keyword>
<dbReference type="InterPro" id="IPR005624">
    <property type="entry name" value="PduO/GlcC-like"/>
</dbReference>
<dbReference type="SUPFAM" id="SSF143744">
    <property type="entry name" value="GlcG-like"/>
    <property type="match status" value="1"/>
</dbReference>
<dbReference type="EMBL" id="JBHUHT010000012">
    <property type="protein sequence ID" value="MFD2096587.1"/>
    <property type="molecule type" value="Genomic_DNA"/>
</dbReference>
<dbReference type="RefSeq" id="WP_345339024.1">
    <property type="nucleotide sequence ID" value="NZ_BAABLI010000008.1"/>
</dbReference>
<dbReference type="Proteomes" id="UP001597380">
    <property type="component" value="Unassembled WGS sequence"/>
</dbReference>